<dbReference type="InterPro" id="IPR011990">
    <property type="entry name" value="TPR-like_helical_dom_sf"/>
</dbReference>
<feature type="repeat" description="PPR" evidence="3">
    <location>
        <begin position="329"/>
        <end position="363"/>
    </location>
</feature>
<feature type="repeat" description="PPR" evidence="3">
    <location>
        <begin position="364"/>
        <end position="398"/>
    </location>
</feature>
<comment type="caution">
    <text evidence="4">The sequence shown here is derived from an EMBL/GenBank/DDBJ whole genome shotgun (WGS) entry which is preliminary data.</text>
</comment>
<comment type="similarity">
    <text evidence="1">Belongs to the PPR family. P subfamily.</text>
</comment>
<feature type="repeat" description="PPR" evidence="3">
    <location>
        <begin position="189"/>
        <end position="223"/>
    </location>
</feature>
<feature type="repeat" description="PPR" evidence="3">
    <location>
        <begin position="224"/>
        <end position="258"/>
    </location>
</feature>
<dbReference type="PROSITE" id="PS51375">
    <property type="entry name" value="PPR"/>
    <property type="match status" value="4"/>
</dbReference>
<dbReference type="Pfam" id="PF13812">
    <property type="entry name" value="PPR_3"/>
    <property type="match status" value="1"/>
</dbReference>
<dbReference type="OMA" id="KHTIFFS"/>
<protein>
    <recommendedName>
        <fullName evidence="6">Pentatricopeptide repeat-containing protein</fullName>
    </recommendedName>
</protein>
<evidence type="ECO:0000313" key="4">
    <source>
        <dbReference type="EMBL" id="KAH7422375.1"/>
    </source>
</evidence>
<dbReference type="PANTHER" id="PTHR47939:SF13">
    <property type="entry name" value="OS03G0201400 PROTEIN"/>
    <property type="match status" value="1"/>
</dbReference>
<evidence type="ECO:0000256" key="3">
    <source>
        <dbReference type="PROSITE-ProRule" id="PRU00708"/>
    </source>
</evidence>
<proteinExistence type="inferred from homology"/>
<dbReference type="NCBIfam" id="TIGR00756">
    <property type="entry name" value="PPR"/>
    <property type="match status" value="4"/>
</dbReference>
<sequence>MGSSINSPDGFFVCNYYLLTFPMARFPGFQRPLSIADKHTIFFSMKVRLRWLYGLASKGDATNKVEHEAPHPLCDMTKKSIFQPQTEGERPNAKGNVNSELEDKLFRAVRVCENALSIEKGKPNSSRNGSHGVRTALRSSMTNDPLKDQSRGLSPAACIKRIRILCSYGKVDVAHRLLDMMMKDTVTLKPNLFTSIIINYGKSGNFEEALKVCEIMQNMGLHPHQICYHTLMNGYFKCGKVMKAFAMLDKMLQDGWKPNKITRNIVTLGLRCTDHGEEVKSFPQENHETSGPVSTSACNALLEDLYKSRSWEGAEALKRKIFAGLCKPDRNTYATILHGLSSQGKYDEAHEILLEMKGNGLSPFLAYCESLVSGLCRVSRTKEAYELFKDILEEGFELGSCHCEILLKQLLDEGMIDESMKVCKFLIDKGNFVQDTMIILLLEGLSNSNRLNEARPFLGHVLKKGYLSRSRAISQALRTLHRRVCLVESANS</sequence>
<dbReference type="InterPro" id="IPR050667">
    <property type="entry name" value="PPR-containing_protein"/>
</dbReference>
<dbReference type="AlphaFoldDB" id="A0A8T2TLP9"/>
<dbReference type="InterPro" id="IPR002885">
    <property type="entry name" value="PPR_rpt"/>
</dbReference>
<dbReference type="OrthoDB" id="185373at2759"/>
<dbReference type="Pfam" id="PF13041">
    <property type="entry name" value="PPR_2"/>
    <property type="match status" value="1"/>
</dbReference>
<evidence type="ECO:0000256" key="1">
    <source>
        <dbReference type="ARBA" id="ARBA00007626"/>
    </source>
</evidence>
<dbReference type="Pfam" id="PF01535">
    <property type="entry name" value="PPR"/>
    <property type="match status" value="1"/>
</dbReference>
<gene>
    <name evidence="4" type="ORF">KP509_12G006000</name>
</gene>
<keyword evidence="5" id="KW-1185">Reference proteome</keyword>
<evidence type="ECO:0000313" key="5">
    <source>
        <dbReference type="Proteomes" id="UP000825935"/>
    </source>
</evidence>
<accession>A0A8T2TLP9</accession>
<reference evidence="4" key="1">
    <citation type="submission" date="2021-08" db="EMBL/GenBank/DDBJ databases">
        <title>WGS assembly of Ceratopteris richardii.</title>
        <authorList>
            <person name="Marchant D.B."/>
            <person name="Chen G."/>
            <person name="Jenkins J."/>
            <person name="Shu S."/>
            <person name="Leebens-Mack J."/>
            <person name="Grimwood J."/>
            <person name="Schmutz J."/>
            <person name="Soltis P."/>
            <person name="Soltis D."/>
            <person name="Chen Z.-H."/>
        </authorList>
    </citation>
    <scope>NUCLEOTIDE SEQUENCE</scope>
    <source>
        <strain evidence="4">Whitten #5841</strain>
        <tissue evidence="4">Leaf</tissue>
    </source>
</reference>
<organism evidence="4 5">
    <name type="scientific">Ceratopteris richardii</name>
    <name type="common">Triangle waterfern</name>
    <dbReference type="NCBI Taxonomy" id="49495"/>
    <lineage>
        <taxon>Eukaryota</taxon>
        <taxon>Viridiplantae</taxon>
        <taxon>Streptophyta</taxon>
        <taxon>Embryophyta</taxon>
        <taxon>Tracheophyta</taxon>
        <taxon>Polypodiopsida</taxon>
        <taxon>Polypodiidae</taxon>
        <taxon>Polypodiales</taxon>
        <taxon>Pteridineae</taxon>
        <taxon>Pteridaceae</taxon>
        <taxon>Parkerioideae</taxon>
        <taxon>Ceratopteris</taxon>
    </lineage>
</organism>
<dbReference type="Gene3D" id="1.25.40.10">
    <property type="entry name" value="Tetratricopeptide repeat domain"/>
    <property type="match status" value="2"/>
</dbReference>
<dbReference type="EMBL" id="CM035417">
    <property type="protein sequence ID" value="KAH7422375.1"/>
    <property type="molecule type" value="Genomic_DNA"/>
</dbReference>
<evidence type="ECO:0008006" key="6">
    <source>
        <dbReference type="Google" id="ProtNLM"/>
    </source>
</evidence>
<dbReference type="PANTHER" id="PTHR47939">
    <property type="entry name" value="MEMBRANE-ASSOCIATED SALT-INDUCIBLE PROTEIN-LIKE"/>
    <property type="match status" value="1"/>
</dbReference>
<keyword evidence="2" id="KW-0677">Repeat</keyword>
<dbReference type="Proteomes" id="UP000825935">
    <property type="component" value="Chromosome 12"/>
</dbReference>
<name>A0A8T2TLP9_CERRI</name>
<evidence type="ECO:0000256" key="2">
    <source>
        <dbReference type="ARBA" id="ARBA00022737"/>
    </source>
</evidence>